<dbReference type="AlphaFoldDB" id="A0A1D8AUQ2"/>
<name>A0A1D8AUQ2_9BACT</name>
<dbReference type="GO" id="GO:0016787">
    <property type="term" value="F:hydrolase activity"/>
    <property type="evidence" value="ECO:0007669"/>
    <property type="project" value="UniProtKB-KW"/>
</dbReference>
<dbReference type="PATRIC" id="fig|1838286.3.peg.1695"/>
<dbReference type="Gene3D" id="3.90.320.10">
    <property type="match status" value="1"/>
</dbReference>
<sequence length="916" mass="98803">MPVQAAAWLARDWVGAGPLDLSGVGVIVPTRQSGRRLREALAEHAAARGSAVLAPRVVLPEDLLVAPGGLAAASRLETQLAWAETLRSADLEDYRAVFPIDPPARTFGWAARLAAQLQRLQATLGENGLRLRDVVRRAGDGLPETTRWTQLAELEQQCDRVLAAAGRCEPQAARLAAARNAVWPEGCTRLVLLATPDPLPLVVGVLTVLAREHPVEVVVFGPPGREEDFDEWGRPRESAWSHRPLALADFGSQVHLCADVADQAARVVQLAREYGGPEGALAVGVADADVAPALESGLRGAGLAVFNPGGRPRQRDGLHALLAALVALVREPAFEAVQALARCPDFLSWLATRAGGDFSPAAALGELDELHARHLPATILHALGHTGRRPAARTVLEGAQGLRDRLLSGEFPANAAATLQQLFGARRVAGGSALAESAEAWMEVLREAAAARENFAGLTAAEWWELALSRFGESLGFEPRPAGAVDLLGWLELLWEDAPHLVVTGLNDGRVPETVAGDPFLPEALRARLGLKTNEARFARDAYLLAALAECRRATGRLDLLVGKVSAAGDPLRPSRLLLACEAAELPARVAALFRPLSAGRPGLPWRRAWRLLPAVEPGPTRVSVTAFRDYLRCPFRFYLKQVLKLETVDPAKSELDALDFGTLCHAALEALGREPALRDCTEAPVLREYLLAHVDRRSRERYGPELTLPLIVQLESARQRLARAAEVLAEQRAAGWGVAGDNDLERKFELRLGAITVSGKIDRIEHHADSGAVRVIDYKTSDQAVAPPAAHVRSARRDETAPDWARFRVEGRDLVWTDLQLPLYLEALAGEFGPAATAGYFNLPKAVGETGLVLWEAYDDTWRAAARRCAEGVAAAVTAGTFWPPAELPAREEDDRFAGLFHHGTADSVDWRGAP</sequence>
<dbReference type="KEGG" id="obg:Verru16b_01681"/>
<feature type="domain" description="PD-(D/E)XK endonuclease-like" evidence="1">
    <location>
        <begin position="622"/>
        <end position="883"/>
    </location>
</feature>
<dbReference type="EMBL" id="CP016094">
    <property type="protein sequence ID" value="AOS44617.1"/>
    <property type="molecule type" value="Genomic_DNA"/>
</dbReference>
<keyword evidence="3" id="KW-1185">Reference proteome</keyword>
<evidence type="ECO:0000313" key="3">
    <source>
        <dbReference type="Proteomes" id="UP000095228"/>
    </source>
</evidence>
<organism evidence="2 3">
    <name type="scientific">Lacunisphaera limnophila</name>
    <dbReference type="NCBI Taxonomy" id="1838286"/>
    <lineage>
        <taxon>Bacteria</taxon>
        <taxon>Pseudomonadati</taxon>
        <taxon>Verrucomicrobiota</taxon>
        <taxon>Opitutia</taxon>
        <taxon>Opitutales</taxon>
        <taxon>Opitutaceae</taxon>
        <taxon>Lacunisphaera</taxon>
    </lineage>
</organism>
<dbReference type="InterPro" id="IPR038726">
    <property type="entry name" value="PDDEXK_AddAB-type"/>
</dbReference>
<keyword evidence="2" id="KW-0067">ATP-binding</keyword>
<evidence type="ECO:0000313" key="2">
    <source>
        <dbReference type="EMBL" id="AOS44617.1"/>
    </source>
</evidence>
<reference evidence="2 3" key="1">
    <citation type="submission" date="2016-06" db="EMBL/GenBank/DDBJ databases">
        <title>Three novel species with peptidoglycan cell walls form the new genus Lacunisphaera gen. nov. in the family Opitutaceae of the verrucomicrobial subdivision 4.</title>
        <authorList>
            <person name="Rast P."/>
            <person name="Gloeckner I."/>
            <person name="Jogler M."/>
            <person name="Boedeker C."/>
            <person name="Jeske O."/>
            <person name="Wiegand S."/>
            <person name="Reinhardt R."/>
            <person name="Schumann P."/>
            <person name="Rohde M."/>
            <person name="Spring S."/>
            <person name="Gloeckner F.O."/>
            <person name="Jogler C."/>
        </authorList>
    </citation>
    <scope>NUCLEOTIDE SEQUENCE [LARGE SCALE GENOMIC DNA]</scope>
    <source>
        <strain evidence="2 3">IG16b</strain>
    </source>
</reference>
<dbReference type="InterPro" id="IPR027417">
    <property type="entry name" value="P-loop_NTPase"/>
</dbReference>
<protein>
    <submittedName>
        <fullName evidence="2">ATP-dependent helicase/deoxyribonuclease subunit B</fullName>
        <ecNumber evidence="2">3.6.4.12</ecNumber>
    </submittedName>
</protein>
<dbReference type="SUPFAM" id="SSF52540">
    <property type="entry name" value="P-loop containing nucleoside triphosphate hydrolases"/>
    <property type="match status" value="1"/>
</dbReference>
<proteinExistence type="predicted"/>
<keyword evidence="2" id="KW-0347">Helicase</keyword>
<evidence type="ECO:0000259" key="1">
    <source>
        <dbReference type="Pfam" id="PF12705"/>
    </source>
</evidence>
<dbReference type="InterPro" id="IPR011604">
    <property type="entry name" value="PDDEXK-like_dom_sf"/>
</dbReference>
<dbReference type="EC" id="3.6.4.12" evidence="2"/>
<dbReference type="STRING" id="1838286.Verru16b_01681"/>
<dbReference type="GO" id="GO:0003678">
    <property type="term" value="F:DNA helicase activity"/>
    <property type="evidence" value="ECO:0007669"/>
    <property type="project" value="UniProtKB-EC"/>
</dbReference>
<dbReference type="Pfam" id="PF12705">
    <property type="entry name" value="PDDEXK_1"/>
    <property type="match status" value="1"/>
</dbReference>
<dbReference type="Proteomes" id="UP000095228">
    <property type="component" value="Chromosome"/>
</dbReference>
<gene>
    <name evidence="2" type="primary">rexB</name>
    <name evidence="2" type="ORF">Verru16b_01681</name>
</gene>
<keyword evidence="2" id="KW-0378">Hydrolase</keyword>
<keyword evidence="2" id="KW-0547">Nucleotide-binding</keyword>
<accession>A0A1D8AUQ2</accession>